<organism evidence="2 3">
    <name type="scientific">Helicobacter fennelliae</name>
    <dbReference type="NCBI Taxonomy" id="215"/>
    <lineage>
        <taxon>Bacteria</taxon>
        <taxon>Pseudomonadati</taxon>
        <taxon>Campylobacterota</taxon>
        <taxon>Epsilonproteobacteria</taxon>
        <taxon>Campylobacterales</taxon>
        <taxon>Helicobacteraceae</taxon>
        <taxon>Helicobacter</taxon>
    </lineage>
</organism>
<protein>
    <submittedName>
        <fullName evidence="2">Uncharacterized protein</fullName>
    </submittedName>
</protein>
<dbReference type="AlphaFoldDB" id="A0A2X3BI60"/>
<name>A0A2X3BI60_9HELI</name>
<keyword evidence="1" id="KW-0472">Membrane</keyword>
<feature type="transmembrane region" description="Helical" evidence="1">
    <location>
        <begin position="279"/>
        <end position="300"/>
    </location>
</feature>
<keyword evidence="1" id="KW-1133">Transmembrane helix</keyword>
<evidence type="ECO:0000256" key="1">
    <source>
        <dbReference type="SAM" id="Phobius"/>
    </source>
</evidence>
<gene>
    <name evidence="2" type="ORF">NCTC13102_01458</name>
</gene>
<dbReference type="EMBL" id="UAWL01000006">
    <property type="protein sequence ID" value="SQB98986.1"/>
    <property type="molecule type" value="Genomic_DNA"/>
</dbReference>
<accession>A0A2X3BI60</accession>
<proteinExistence type="predicted"/>
<evidence type="ECO:0000313" key="2">
    <source>
        <dbReference type="EMBL" id="SQB98986.1"/>
    </source>
</evidence>
<reference evidence="2 3" key="1">
    <citation type="submission" date="2018-06" db="EMBL/GenBank/DDBJ databases">
        <authorList>
            <consortium name="Pathogen Informatics"/>
            <person name="Doyle S."/>
        </authorList>
    </citation>
    <scope>NUCLEOTIDE SEQUENCE [LARGE SCALE GENOMIC DNA]</scope>
    <source>
        <strain evidence="2 3">NCTC13102</strain>
    </source>
</reference>
<dbReference type="Proteomes" id="UP000250166">
    <property type="component" value="Unassembled WGS sequence"/>
</dbReference>
<evidence type="ECO:0000313" key="3">
    <source>
        <dbReference type="Proteomes" id="UP000250166"/>
    </source>
</evidence>
<keyword evidence="1" id="KW-0812">Transmembrane</keyword>
<sequence>MENTKTNLDHIVSAKSISTGNCSLDEQIERMTKEMSMVAGDPQALQKAVKSHIVEIFSMIEQQTRRIEKAQSFAQEANNISQKDTWVNWLKQRVPGSILGINIEKERAILMGEALVATNEAVAETNKLIQRLVVFICGQIEYARLMATTMAGILTKGFEDKDGHIIRLSEHAKEVTQILIQQAQDYIQKETIYEERQKNQEKDIEENRFLIEENTEKLNKIFSVLDDKSNIDERQEQRLDSIQEALERKREVDSKQEEQIQKNTQDIAELQKTKGSNKLVYTISISALVLSVVSIALQFIR</sequence>
<dbReference type="RefSeq" id="WP_112058770.1">
    <property type="nucleotide sequence ID" value="NZ_UAWL01000006.1"/>
</dbReference>